<feature type="region of interest" description="Disordered" evidence="5">
    <location>
        <begin position="617"/>
        <end position="636"/>
    </location>
</feature>
<feature type="compositionally biased region" description="Polar residues" evidence="5">
    <location>
        <begin position="647"/>
        <end position="659"/>
    </location>
</feature>
<dbReference type="Gene3D" id="4.10.60.10">
    <property type="entry name" value="Zinc finger, CCHC-type"/>
    <property type="match status" value="1"/>
</dbReference>
<dbReference type="SUPFAM" id="SSF57850">
    <property type="entry name" value="RING/U-box"/>
    <property type="match status" value="1"/>
</dbReference>
<dbReference type="SMART" id="SM00184">
    <property type="entry name" value="RING"/>
    <property type="match status" value="1"/>
</dbReference>
<evidence type="ECO:0000259" key="7">
    <source>
        <dbReference type="PROSITE" id="PS50158"/>
    </source>
</evidence>
<keyword evidence="2 4" id="KW-0863">Zinc-finger</keyword>
<evidence type="ECO:0000256" key="1">
    <source>
        <dbReference type="ARBA" id="ARBA00022723"/>
    </source>
</evidence>
<dbReference type="KEGG" id="foc:113212459"/>
<feature type="region of interest" description="Disordered" evidence="5">
    <location>
        <begin position="173"/>
        <end position="204"/>
    </location>
</feature>
<accession>A0A6J1T8F5</accession>
<dbReference type="RefSeq" id="XP_026286943.1">
    <property type="nucleotide sequence ID" value="XM_026431158.2"/>
</dbReference>
<dbReference type="PANTHER" id="PTHR23327">
    <property type="entry name" value="RING FINGER PROTEIN 127"/>
    <property type="match status" value="1"/>
</dbReference>
<feature type="compositionally biased region" description="Low complexity" evidence="5">
    <location>
        <begin position="684"/>
        <end position="728"/>
    </location>
</feature>
<proteinExistence type="predicted"/>
<dbReference type="SUPFAM" id="SSF57756">
    <property type="entry name" value="Retrovirus zinc finger-like domains"/>
    <property type="match status" value="1"/>
</dbReference>
<evidence type="ECO:0000256" key="3">
    <source>
        <dbReference type="ARBA" id="ARBA00022833"/>
    </source>
</evidence>
<feature type="region of interest" description="Disordered" evidence="5">
    <location>
        <begin position="1"/>
        <end position="71"/>
    </location>
</feature>
<dbReference type="CDD" id="cd16535">
    <property type="entry name" value="RING-HC_RNF8"/>
    <property type="match status" value="1"/>
</dbReference>
<dbReference type="RefSeq" id="XP_052123809.1">
    <property type="nucleotide sequence ID" value="XM_052267849.1"/>
</dbReference>
<evidence type="ECO:0000313" key="11">
    <source>
        <dbReference type="RefSeq" id="XP_026286943.1"/>
    </source>
</evidence>
<keyword evidence="1" id="KW-0479">Metal-binding</keyword>
<dbReference type="Proteomes" id="UP000504606">
    <property type="component" value="Unplaced"/>
</dbReference>
<evidence type="ECO:0000313" key="12">
    <source>
        <dbReference type="RefSeq" id="XP_052123809.1"/>
    </source>
</evidence>
<feature type="compositionally biased region" description="Low complexity" evidence="5">
    <location>
        <begin position="617"/>
        <end position="631"/>
    </location>
</feature>
<dbReference type="AlphaFoldDB" id="A0A6J1T8F5"/>
<dbReference type="RefSeq" id="XP_026286941.1">
    <property type="nucleotide sequence ID" value="XM_026431156.2"/>
</dbReference>
<dbReference type="RefSeq" id="XP_026286942.1">
    <property type="nucleotide sequence ID" value="XM_026431157.2"/>
</dbReference>
<dbReference type="GO" id="GO:0003676">
    <property type="term" value="F:nucleic acid binding"/>
    <property type="evidence" value="ECO:0007669"/>
    <property type="project" value="InterPro"/>
</dbReference>
<feature type="compositionally biased region" description="Low complexity" evidence="5">
    <location>
        <begin position="173"/>
        <end position="195"/>
    </location>
</feature>
<dbReference type="GO" id="GO:0008270">
    <property type="term" value="F:zinc ion binding"/>
    <property type="evidence" value="ECO:0007669"/>
    <property type="project" value="UniProtKB-KW"/>
</dbReference>
<keyword evidence="8" id="KW-1185">Reference proteome</keyword>
<dbReference type="InterPro" id="IPR001841">
    <property type="entry name" value="Znf_RING"/>
</dbReference>
<evidence type="ECO:0000256" key="2">
    <source>
        <dbReference type="ARBA" id="ARBA00022771"/>
    </source>
</evidence>
<dbReference type="PROSITE" id="PS00518">
    <property type="entry name" value="ZF_RING_1"/>
    <property type="match status" value="1"/>
</dbReference>
<feature type="compositionally biased region" description="Acidic residues" evidence="5">
    <location>
        <begin position="322"/>
        <end position="337"/>
    </location>
</feature>
<evidence type="ECO:0000313" key="8">
    <source>
        <dbReference type="Proteomes" id="UP000504606"/>
    </source>
</evidence>
<gene>
    <name evidence="9 10 11 12" type="primary">LOC113212459</name>
</gene>
<evidence type="ECO:0000313" key="10">
    <source>
        <dbReference type="RefSeq" id="XP_026286942.1"/>
    </source>
</evidence>
<feature type="compositionally biased region" description="Low complexity" evidence="5">
    <location>
        <begin position="40"/>
        <end position="50"/>
    </location>
</feature>
<feature type="compositionally biased region" description="Polar residues" evidence="5">
    <location>
        <begin position="289"/>
        <end position="319"/>
    </location>
</feature>
<dbReference type="GO" id="GO:0061630">
    <property type="term" value="F:ubiquitin protein ligase activity"/>
    <property type="evidence" value="ECO:0007669"/>
    <property type="project" value="TreeGrafter"/>
</dbReference>
<reference evidence="9 10" key="1">
    <citation type="submission" date="2025-04" db="UniProtKB">
        <authorList>
            <consortium name="RefSeq"/>
        </authorList>
    </citation>
    <scope>IDENTIFICATION</scope>
    <source>
        <tissue evidence="9 10">Whole organism</tissue>
    </source>
</reference>
<evidence type="ECO:0000256" key="5">
    <source>
        <dbReference type="SAM" id="MobiDB-lite"/>
    </source>
</evidence>
<feature type="compositionally biased region" description="Low complexity" evidence="5">
    <location>
        <begin position="476"/>
        <end position="499"/>
    </location>
</feature>
<dbReference type="InterPro" id="IPR013083">
    <property type="entry name" value="Znf_RING/FYVE/PHD"/>
</dbReference>
<feature type="region of interest" description="Disordered" evidence="5">
    <location>
        <begin position="252"/>
        <end position="345"/>
    </location>
</feature>
<dbReference type="SMART" id="SM00343">
    <property type="entry name" value="ZnF_C2HC"/>
    <property type="match status" value="1"/>
</dbReference>
<feature type="region of interest" description="Disordered" evidence="5">
    <location>
        <begin position="641"/>
        <end position="728"/>
    </location>
</feature>
<keyword evidence="3" id="KW-0862">Zinc</keyword>
<dbReference type="Pfam" id="PF13920">
    <property type="entry name" value="zf-C3HC4_3"/>
    <property type="match status" value="1"/>
</dbReference>
<dbReference type="Gene3D" id="3.30.40.10">
    <property type="entry name" value="Zinc/RING finger domain, C3HC4 (zinc finger)"/>
    <property type="match status" value="1"/>
</dbReference>
<dbReference type="PROSITE" id="PS50089">
    <property type="entry name" value="ZF_RING_2"/>
    <property type="match status" value="1"/>
</dbReference>
<dbReference type="PROSITE" id="PS50158">
    <property type="entry name" value="ZF_CCHC"/>
    <property type="match status" value="1"/>
</dbReference>
<dbReference type="InterPro" id="IPR036875">
    <property type="entry name" value="Znf_CCHC_sf"/>
</dbReference>
<sequence length="783" mass="84445">MESQEVESGLHETWISKRGSTNSVVSATSGPSLLNMSEASGSSSSQGRQGPLPTKRTLSESSSVRQMGPLPVKRQYQASNIQGADDAQIKQLENLERKEAALFNQLLLQLQLLHKRCNEERHQIVEEQRRLAERLEQIDTNEKAEELAVREKNGQMLERVREELHQLRQKMSMDGSSSNASIMSSVLSNSVPSTSGGQSDLSNVSDIRRRLGSLDRQRQTLLDQLYAAIRSLSQEGGRLVDVQLHNCAPGREVAGSSTLSERGLPTSQQSEIAESNEQAQSSGEEDSEITSSSDVLTPQNVEIVTEHASGNQSCSRNQTAEPNEEVEPEAAAEEEGETPANCTEESIEKDAAAEEEIKKKEEREKDLDLALSKLKNIGSLVEEELQCSICNELLVAAVTINCAHSFCKHCLGEWKKQRAECPMCRMPITAEHRSVTLDSLISTMVGQLSLELQQRHKEVVEERAALEAAAAVAANAASSSGGSSSSRGDNGSSSGGPSRTRSHHHNYNNNNNNNHWQPLPPPHYHHHHHHHNNFHVPHYPPHAHSHAPHTHNHAHAHAHSNPHPPHAHVHAHAHVHPLALAPPVGHAGHAPQGRHNTPPPPPPRAPLALALPTPSLHSLQNSQQGSSQGLQGSQGGALQGLQNLQSIPGSSQGAQTPQGQPHDGRAPSRRRHGARGPSGPAGPAGPSASGVGLGLVSSASSSGSSAEEPSDSTSSYSSSGGFSSSSERTWFESDYGEYEDEETEGEPPIVPGIPGRYYGGYGVCFYCNQRGHWSNGCPVRFGF</sequence>
<feature type="compositionally biased region" description="Basic residues" evidence="5">
    <location>
        <begin position="541"/>
        <end position="575"/>
    </location>
</feature>
<dbReference type="OrthoDB" id="5330228at2759"/>
<feature type="domain" description="CCHC-type" evidence="7">
    <location>
        <begin position="764"/>
        <end position="778"/>
    </location>
</feature>
<organism evidence="8 9">
    <name type="scientific">Frankliniella occidentalis</name>
    <name type="common">Western flower thrips</name>
    <name type="synonym">Euthrips occidentalis</name>
    <dbReference type="NCBI Taxonomy" id="133901"/>
    <lineage>
        <taxon>Eukaryota</taxon>
        <taxon>Metazoa</taxon>
        <taxon>Ecdysozoa</taxon>
        <taxon>Arthropoda</taxon>
        <taxon>Hexapoda</taxon>
        <taxon>Insecta</taxon>
        <taxon>Pterygota</taxon>
        <taxon>Neoptera</taxon>
        <taxon>Paraneoptera</taxon>
        <taxon>Thysanoptera</taxon>
        <taxon>Terebrantia</taxon>
        <taxon>Thripoidea</taxon>
        <taxon>Thripidae</taxon>
        <taxon>Frankliniella</taxon>
    </lineage>
</organism>
<evidence type="ECO:0000256" key="4">
    <source>
        <dbReference type="PROSITE-ProRule" id="PRU00047"/>
    </source>
</evidence>
<protein>
    <submittedName>
        <fullName evidence="9 10">Uncharacterized protein LOC113212459</fullName>
    </submittedName>
</protein>
<feature type="compositionally biased region" description="Polar residues" evidence="5">
    <location>
        <begin position="255"/>
        <end position="282"/>
    </location>
</feature>
<feature type="compositionally biased region" description="Basic residues" evidence="5">
    <location>
        <begin position="523"/>
        <end position="533"/>
    </location>
</feature>
<evidence type="ECO:0000259" key="6">
    <source>
        <dbReference type="PROSITE" id="PS50089"/>
    </source>
</evidence>
<dbReference type="GeneID" id="113212459"/>
<feature type="compositionally biased region" description="Polar residues" evidence="5">
    <location>
        <begin position="18"/>
        <end position="39"/>
    </location>
</feature>
<name>A0A6J1T8F5_FRAOC</name>
<dbReference type="PANTHER" id="PTHR23327:SF42">
    <property type="entry name" value="LON PEPTIDASE N-TERMINAL DOMAIN AND RING FINGER PROTEIN C14F5.10C"/>
    <property type="match status" value="1"/>
</dbReference>
<feature type="domain" description="RING-type" evidence="6">
    <location>
        <begin position="387"/>
        <end position="425"/>
    </location>
</feature>
<dbReference type="InterPro" id="IPR001878">
    <property type="entry name" value="Znf_CCHC"/>
</dbReference>
<dbReference type="InterPro" id="IPR017907">
    <property type="entry name" value="Znf_RING_CS"/>
</dbReference>
<feature type="region of interest" description="Disordered" evidence="5">
    <location>
        <begin position="476"/>
        <end position="610"/>
    </location>
</feature>
<evidence type="ECO:0000313" key="9">
    <source>
        <dbReference type="RefSeq" id="XP_026286941.1"/>
    </source>
</evidence>